<feature type="region of interest" description="Disordered" evidence="1">
    <location>
        <begin position="60"/>
        <end position="88"/>
    </location>
</feature>
<dbReference type="Proteomes" id="UP000198864">
    <property type="component" value="Unassembled WGS sequence"/>
</dbReference>
<accession>A0A1C4YU96</accession>
<keyword evidence="2" id="KW-1133">Transmembrane helix</keyword>
<organism evidence="3 4">
    <name type="scientific">Micromonospora saelicesensis</name>
    <dbReference type="NCBI Taxonomy" id="285676"/>
    <lineage>
        <taxon>Bacteria</taxon>
        <taxon>Bacillati</taxon>
        <taxon>Actinomycetota</taxon>
        <taxon>Actinomycetes</taxon>
        <taxon>Micromonosporales</taxon>
        <taxon>Micromonosporaceae</taxon>
        <taxon>Micromonospora</taxon>
    </lineage>
</organism>
<dbReference type="RefSeq" id="WP_091403514.1">
    <property type="nucleotide sequence ID" value="NZ_FMCR01000004.1"/>
</dbReference>
<evidence type="ECO:0000256" key="1">
    <source>
        <dbReference type="SAM" id="MobiDB-lite"/>
    </source>
</evidence>
<protein>
    <recommendedName>
        <fullName evidence="5">Secreted protein</fullName>
    </recommendedName>
</protein>
<proteinExistence type="predicted"/>
<reference evidence="3 4" key="1">
    <citation type="submission" date="2016-06" db="EMBL/GenBank/DDBJ databases">
        <authorList>
            <person name="Kjaerup R.B."/>
            <person name="Dalgaard T.S."/>
            <person name="Juul-Madsen H.R."/>
        </authorList>
    </citation>
    <scope>NUCLEOTIDE SEQUENCE [LARGE SCALE GENOMIC DNA]</scope>
    <source>
        <strain evidence="3 4">DSM 44871</strain>
    </source>
</reference>
<evidence type="ECO:0000313" key="4">
    <source>
        <dbReference type="Proteomes" id="UP000198864"/>
    </source>
</evidence>
<keyword evidence="2" id="KW-0472">Membrane</keyword>
<name>A0A1C4YU96_9ACTN</name>
<evidence type="ECO:0000256" key="2">
    <source>
        <dbReference type="SAM" id="Phobius"/>
    </source>
</evidence>
<feature type="transmembrane region" description="Helical" evidence="2">
    <location>
        <begin position="6"/>
        <end position="25"/>
    </location>
</feature>
<gene>
    <name evidence="3" type="ORF">GA0070561_4624</name>
</gene>
<dbReference type="AlphaFoldDB" id="A0A1C4YU96"/>
<evidence type="ECO:0008006" key="5">
    <source>
        <dbReference type="Google" id="ProtNLM"/>
    </source>
</evidence>
<evidence type="ECO:0000313" key="3">
    <source>
        <dbReference type="EMBL" id="SCF24339.1"/>
    </source>
</evidence>
<sequence length="88" mass="9755">MDEVLIFVVFAGCVAAVLGILWWLASRVRRRGIGGEVMGPFEEMWHPAAHRFRAEIRVQETRTVPMPPQGGKRMGAAATPPELARDLS</sequence>
<dbReference type="EMBL" id="FMCR01000004">
    <property type="protein sequence ID" value="SCF24339.1"/>
    <property type="molecule type" value="Genomic_DNA"/>
</dbReference>
<keyword evidence="2" id="KW-0812">Transmembrane</keyword>